<proteinExistence type="predicted"/>
<feature type="compositionally biased region" description="Polar residues" evidence="1">
    <location>
        <begin position="94"/>
        <end position="115"/>
    </location>
</feature>
<protein>
    <submittedName>
        <fullName evidence="3">Uncharacterized protein</fullName>
    </submittedName>
</protein>
<reference evidence="4" key="1">
    <citation type="submission" date="2024-04" db="EMBL/GenBank/DDBJ databases">
        <title>Salinicola lusitanus LLJ914,a marine bacterium isolated from the Okinawa Trough.</title>
        <authorList>
            <person name="Li J."/>
        </authorList>
    </citation>
    <scope>NUCLEOTIDE SEQUENCE [LARGE SCALE GENOMIC DNA]</scope>
</reference>
<evidence type="ECO:0000313" key="3">
    <source>
        <dbReference type="EMBL" id="KAK7933993.1"/>
    </source>
</evidence>
<gene>
    <name evidence="3" type="ORF">WMY93_004889</name>
</gene>
<dbReference type="EMBL" id="JBBPFD010000003">
    <property type="protein sequence ID" value="KAK7933993.1"/>
    <property type="molecule type" value="Genomic_DNA"/>
</dbReference>
<feature type="region of interest" description="Disordered" evidence="1">
    <location>
        <begin position="47"/>
        <end position="137"/>
    </location>
</feature>
<dbReference type="AlphaFoldDB" id="A0AAW0PTH2"/>
<organism evidence="3 4">
    <name type="scientific">Mugilogobius chulae</name>
    <name type="common">yellowstripe goby</name>
    <dbReference type="NCBI Taxonomy" id="88201"/>
    <lineage>
        <taxon>Eukaryota</taxon>
        <taxon>Metazoa</taxon>
        <taxon>Chordata</taxon>
        <taxon>Craniata</taxon>
        <taxon>Vertebrata</taxon>
        <taxon>Euteleostomi</taxon>
        <taxon>Actinopterygii</taxon>
        <taxon>Neopterygii</taxon>
        <taxon>Teleostei</taxon>
        <taxon>Neoteleostei</taxon>
        <taxon>Acanthomorphata</taxon>
        <taxon>Gobiaria</taxon>
        <taxon>Gobiiformes</taxon>
        <taxon>Gobioidei</taxon>
        <taxon>Gobiidae</taxon>
        <taxon>Gobionellinae</taxon>
        <taxon>Mugilogobius</taxon>
    </lineage>
</organism>
<comment type="caution">
    <text evidence="3">The sequence shown here is derived from an EMBL/GenBank/DDBJ whole genome shotgun (WGS) entry which is preliminary data.</text>
</comment>
<accession>A0AAW0PTH2</accession>
<evidence type="ECO:0000313" key="4">
    <source>
        <dbReference type="Proteomes" id="UP001460270"/>
    </source>
</evidence>
<keyword evidence="4" id="KW-1185">Reference proteome</keyword>
<name>A0AAW0PTH2_9GOBI</name>
<feature type="compositionally biased region" description="Basic and acidic residues" evidence="1">
    <location>
        <begin position="128"/>
        <end position="137"/>
    </location>
</feature>
<dbReference type="Proteomes" id="UP001460270">
    <property type="component" value="Unassembled WGS sequence"/>
</dbReference>
<evidence type="ECO:0000256" key="2">
    <source>
        <dbReference type="SAM" id="Phobius"/>
    </source>
</evidence>
<evidence type="ECO:0000256" key="1">
    <source>
        <dbReference type="SAM" id="MobiDB-lite"/>
    </source>
</evidence>
<keyword evidence="2" id="KW-0472">Membrane</keyword>
<keyword evidence="2" id="KW-1133">Transmembrane helix</keyword>
<sequence length="137" mass="14854">MSCQAFFTRVIVMASLRYVLYGAGIISFFADGSDMHKPKELKGMWRRRGQIREPCPARAQSAGGNASGKPPYPCSDLEDAPAAARSRHSGQRGARNTNQLPAPGSQKQQQDNNTAAAAPERASTTDSPECHCTKRDM</sequence>
<keyword evidence="2" id="KW-0812">Transmembrane</keyword>
<feature type="transmembrane region" description="Helical" evidence="2">
    <location>
        <begin position="6"/>
        <end position="30"/>
    </location>
</feature>